<keyword evidence="1" id="KW-0472">Membrane</keyword>
<comment type="domain">
    <text evidence="1">The SPOR domain binds septal peptidoglycans and is required to target DamX to the septal ring.</text>
</comment>
<dbReference type="EMBL" id="PDDV01000013">
    <property type="protein sequence ID" value="PEH71399.1"/>
    <property type="molecule type" value="Genomic_DNA"/>
</dbReference>
<feature type="region of interest" description="Disordered" evidence="2">
    <location>
        <begin position="176"/>
        <end position="259"/>
    </location>
</feature>
<dbReference type="HAMAP" id="MF_02021">
    <property type="entry name" value="DamX"/>
    <property type="match status" value="1"/>
</dbReference>
<evidence type="ECO:0000259" key="3">
    <source>
        <dbReference type="PROSITE" id="PS51724"/>
    </source>
</evidence>
<keyword evidence="1" id="KW-0132">Cell division</keyword>
<dbReference type="Proteomes" id="UP000219788">
    <property type="component" value="Unassembled WGS sequence"/>
</dbReference>
<feature type="compositionally biased region" description="Low complexity" evidence="2">
    <location>
        <begin position="248"/>
        <end position="259"/>
    </location>
</feature>
<evidence type="ECO:0000313" key="4">
    <source>
        <dbReference type="EMBL" id="PEH71399.1"/>
    </source>
</evidence>
<comment type="similarity">
    <text evidence="1">Belongs to the DamX family.</text>
</comment>
<dbReference type="GO" id="GO:0032506">
    <property type="term" value="P:cytokinetic process"/>
    <property type="evidence" value="ECO:0007669"/>
    <property type="project" value="InterPro"/>
</dbReference>
<dbReference type="InterPro" id="IPR007730">
    <property type="entry name" value="SPOR-like_dom"/>
</dbReference>
<feature type="region of interest" description="Disordered" evidence="2">
    <location>
        <begin position="87"/>
        <end position="138"/>
    </location>
</feature>
<proteinExistence type="inferred from homology"/>
<dbReference type="RefSeq" id="WP_005290462.1">
    <property type="nucleotide sequence ID" value="NZ_AP028090.1"/>
</dbReference>
<dbReference type="OrthoDB" id="6189127at2"/>
<dbReference type="GO" id="GO:0030428">
    <property type="term" value="C:cell septum"/>
    <property type="evidence" value="ECO:0007669"/>
    <property type="project" value="InterPro"/>
</dbReference>
<dbReference type="Pfam" id="PF05036">
    <property type="entry name" value="SPOR"/>
    <property type="match status" value="1"/>
</dbReference>
<feature type="compositionally biased region" description="Basic and acidic residues" evidence="2">
    <location>
        <begin position="1"/>
        <end position="21"/>
    </location>
</feature>
<dbReference type="AlphaFoldDB" id="A0A2A7TZ92"/>
<evidence type="ECO:0000256" key="1">
    <source>
        <dbReference type="HAMAP-Rule" id="MF_02021"/>
    </source>
</evidence>
<keyword evidence="1" id="KW-0997">Cell inner membrane</keyword>
<evidence type="ECO:0000313" key="5">
    <source>
        <dbReference type="Proteomes" id="UP000219788"/>
    </source>
</evidence>
<protein>
    <recommendedName>
        <fullName evidence="1">Cell division protein DamX</fullName>
    </recommendedName>
</protein>
<comment type="caution">
    <text evidence="4">The sequence shown here is derived from an EMBL/GenBank/DDBJ whole genome shotgun (WGS) entry which is preliminary data.</text>
</comment>
<dbReference type="PROSITE" id="PS51724">
    <property type="entry name" value="SPOR"/>
    <property type="match status" value="1"/>
</dbReference>
<dbReference type="GO" id="GO:0042834">
    <property type="term" value="F:peptidoglycan binding"/>
    <property type="evidence" value="ECO:0007669"/>
    <property type="project" value="InterPro"/>
</dbReference>
<keyword evidence="1" id="KW-0812">Transmembrane</keyword>
<feature type="region of interest" description="Disordered" evidence="2">
    <location>
        <begin position="1"/>
        <end position="33"/>
    </location>
</feature>
<feature type="transmembrane region" description="Helical" evidence="1">
    <location>
        <begin position="41"/>
        <end position="61"/>
    </location>
</feature>
<gene>
    <name evidence="1" type="primary">damX</name>
    <name evidence="4" type="ORF">CRM76_05290</name>
</gene>
<name>A0A2A7TZ92_EDWTA</name>
<dbReference type="GO" id="GO:0005886">
    <property type="term" value="C:plasma membrane"/>
    <property type="evidence" value="ECO:0007669"/>
    <property type="project" value="UniProtKB-SubCell"/>
</dbReference>
<accession>A0A2A7TZ92</accession>
<organism evidence="4 5">
    <name type="scientific">Edwardsiella tarda</name>
    <dbReference type="NCBI Taxonomy" id="636"/>
    <lineage>
        <taxon>Bacteria</taxon>
        <taxon>Pseudomonadati</taxon>
        <taxon>Pseudomonadota</taxon>
        <taxon>Gammaproteobacteria</taxon>
        <taxon>Enterobacterales</taxon>
        <taxon>Hafniaceae</taxon>
        <taxon>Edwardsiella</taxon>
    </lineage>
</organism>
<keyword evidence="1" id="KW-1003">Cell membrane</keyword>
<feature type="compositionally biased region" description="Polar residues" evidence="2">
    <location>
        <begin position="99"/>
        <end position="115"/>
    </location>
</feature>
<feature type="compositionally biased region" description="Low complexity" evidence="2">
    <location>
        <begin position="87"/>
        <end position="98"/>
    </location>
</feature>
<feature type="compositionally biased region" description="Polar residues" evidence="2">
    <location>
        <begin position="123"/>
        <end position="133"/>
    </location>
</feature>
<feature type="domain" description="SPOR" evidence="3">
    <location>
        <begin position="259"/>
        <end position="336"/>
    </location>
</feature>
<comment type="subcellular location">
    <subcellularLocation>
        <location evidence="1">Cell inner membrane</location>
        <topology evidence="1">Single-pass membrane protein</topology>
    </subcellularLocation>
    <text evidence="1">Localizes at the septal ring.</text>
</comment>
<sequence length="345" mass="36015">MDQEEFKADDELKPDASDRRPPRARNRRPASPRLAVSRQHLMIGAGVLVLLVVIVAIGSALKSPSKGSVAPAGATSGAREINLANTSSPTNAAASGSNLTDMQDGSGVSNSAQPGQPQPISMPPVSSTPTQSAPAMPANGQQRIDLAGNSISDALTQQQGALDSLAQVDTLPTGPATLASGAARQPKAVENGLRPLPSKTTPRREEKAPSRHNEKRPLRTPEASAPKQTAHLPVVGSNGKQAAHLPTAAGSSAGSSLKSAPASHYTLQLSGASQPNTLNAFARRQNLSHYWVYETSRNGKPWYVLVSGSYATPAEARRAVASLPAEVQAMKPWARPLSQVQKDAK</sequence>
<feature type="compositionally biased region" description="Basic and acidic residues" evidence="2">
    <location>
        <begin position="202"/>
        <end position="219"/>
    </location>
</feature>
<evidence type="ECO:0000256" key="2">
    <source>
        <dbReference type="SAM" id="MobiDB-lite"/>
    </source>
</evidence>
<reference evidence="5" key="1">
    <citation type="submission" date="2017-09" db="EMBL/GenBank/DDBJ databases">
        <title>FDA dAtabase for Regulatory Grade micrObial Sequences (FDA-ARGOS): Supporting development and validation of Infectious Disease Dx tests.</title>
        <authorList>
            <person name="Goldberg B."/>
            <person name="Campos J."/>
            <person name="Tallon L."/>
            <person name="Sadzewicz L."/>
            <person name="Ott S."/>
            <person name="Zhao X."/>
            <person name="Nagaraj S."/>
            <person name="Vavikolanu K."/>
            <person name="Aluvathingal J."/>
            <person name="Nadendla S."/>
            <person name="Geyer C."/>
            <person name="Sichtig H."/>
        </authorList>
    </citation>
    <scope>NUCLEOTIDE SEQUENCE [LARGE SCALE GENOMIC DNA]</scope>
    <source>
        <strain evidence="5">FDAARGOS_370</strain>
    </source>
</reference>
<dbReference type="Gene3D" id="3.30.70.1070">
    <property type="entry name" value="Sporulation related repeat"/>
    <property type="match status" value="1"/>
</dbReference>
<dbReference type="InterPro" id="IPR032899">
    <property type="entry name" value="DamX"/>
</dbReference>
<dbReference type="InterPro" id="IPR036680">
    <property type="entry name" value="SPOR-like_sf"/>
</dbReference>
<keyword evidence="1" id="KW-0131">Cell cycle</keyword>
<comment type="function">
    <text evidence="1">Non-essential cell division protein.</text>
</comment>
<keyword evidence="1" id="KW-1133">Transmembrane helix</keyword>
<dbReference type="STRING" id="636.AAW15_01020"/>